<dbReference type="OrthoDB" id="9796554at2"/>
<dbReference type="HOGENOM" id="CLU_042529_11_1_11"/>
<dbReference type="PANTHER" id="PTHR42852:SF6">
    <property type="entry name" value="THIOL:DISULFIDE INTERCHANGE PROTEIN DSBE"/>
    <property type="match status" value="1"/>
</dbReference>
<dbReference type="GO" id="GO:0016209">
    <property type="term" value="F:antioxidant activity"/>
    <property type="evidence" value="ECO:0007669"/>
    <property type="project" value="InterPro"/>
</dbReference>
<keyword evidence="2" id="KW-0201">Cytochrome c-type biogenesis</keyword>
<dbReference type="KEGG" id="scy:SCATT_27180"/>
<evidence type="ECO:0000313" key="8">
    <source>
        <dbReference type="Proteomes" id="UP000007842"/>
    </source>
</evidence>
<keyword evidence="5" id="KW-0676">Redox-active center</keyword>
<dbReference type="GO" id="GO:0017004">
    <property type="term" value="P:cytochrome complex assembly"/>
    <property type="evidence" value="ECO:0007669"/>
    <property type="project" value="UniProtKB-KW"/>
</dbReference>
<reference evidence="8" key="1">
    <citation type="submission" date="2011-12" db="EMBL/GenBank/DDBJ databases">
        <title>Complete genome sequence of Streptomyces cattleya strain DSM 46488.</title>
        <authorList>
            <person name="Ou H.-Y."/>
            <person name="Li P."/>
            <person name="Zhao C."/>
            <person name="O'Hagan D."/>
            <person name="Deng Z."/>
        </authorList>
    </citation>
    <scope>NUCLEOTIDE SEQUENCE [LARGE SCALE GENOMIC DNA]</scope>
    <source>
        <strain evidence="8">ATCC 35852 / DSM 46488 / JCM 4925 / NBRC 14057 / NRRL 8057</strain>
    </source>
</reference>
<keyword evidence="8" id="KW-1185">Reference proteome</keyword>
<comment type="subcellular location">
    <subcellularLocation>
        <location evidence="1">Cell envelope</location>
    </subcellularLocation>
</comment>
<dbReference type="PROSITE" id="PS00194">
    <property type="entry name" value="THIOREDOXIN_1"/>
    <property type="match status" value="1"/>
</dbReference>
<evidence type="ECO:0000256" key="3">
    <source>
        <dbReference type="ARBA" id="ARBA00022968"/>
    </source>
</evidence>
<keyword evidence="4" id="KW-1015">Disulfide bond</keyword>
<dbReference type="GO" id="GO:0016491">
    <property type="term" value="F:oxidoreductase activity"/>
    <property type="evidence" value="ECO:0007669"/>
    <property type="project" value="InterPro"/>
</dbReference>
<dbReference type="KEGG" id="sct:SCAT_2730"/>
<dbReference type="InterPro" id="IPR000866">
    <property type="entry name" value="AhpC/TSA"/>
</dbReference>
<evidence type="ECO:0000256" key="2">
    <source>
        <dbReference type="ARBA" id="ARBA00022748"/>
    </source>
</evidence>
<dbReference type="Proteomes" id="UP000007842">
    <property type="component" value="Chromosome"/>
</dbReference>
<name>F8K3G7_STREN</name>
<organism evidence="7 8">
    <name type="scientific">Streptantibioticus cattleyicolor (strain ATCC 35852 / DSM 46488 / JCM 4925 / NBRC 14057 / NRRL 8057)</name>
    <name type="common">Streptomyces cattleya</name>
    <dbReference type="NCBI Taxonomy" id="1003195"/>
    <lineage>
        <taxon>Bacteria</taxon>
        <taxon>Bacillati</taxon>
        <taxon>Actinomycetota</taxon>
        <taxon>Actinomycetes</taxon>
        <taxon>Kitasatosporales</taxon>
        <taxon>Streptomycetaceae</taxon>
        <taxon>Streptantibioticus</taxon>
    </lineage>
</organism>
<sequence length="193" mass="20995">MRMRRRTRTVAVAVAVAVVAVLGTFGVRQLRHADAGSAATVTQTRRVLPAAQRPAAPVLDGRTLTGARLSTADWQGKIIVVNFWGSWCAPCRKEAPALRRISAESYAQGVRFVGVDIRDSQANGSSFEKDHRITYPSFDDPDATLSLRFHALAPQATPSTYVFDRMGRIAAVFFGATTYDELNSAVELVVEKG</sequence>
<dbReference type="InterPro" id="IPR050553">
    <property type="entry name" value="Thioredoxin_ResA/DsbE_sf"/>
</dbReference>
<dbReference type="RefSeq" id="WP_014143467.1">
    <property type="nucleotide sequence ID" value="NC_016111.1"/>
</dbReference>
<evidence type="ECO:0000259" key="6">
    <source>
        <dbReference type="PROSITE" id="PS51352"/>
    </source>
</evidence>
<dbReference type="InterPro" id="IPR036249">
    <property type="entry name" value="Thioredoxin-like_sf"/>
</dbReference>
<evidence type="ECO:0000256" key="1">
    <source>
        <dbReference type="ARBA" id="ARBA00004196"/>
    </source>
</evidence>
<evidence type="ECO:0000256" key="5">
    <source>
        <dbReference type="ARBA" id="ARBA00023284"/>
    </source>
</evidence>
<evidence type="ECO:0000313" key="7">
    <source>
        <dbReference type="EMBL" id="AEW95089.1"/>
    </source>
</evidence>
<dbReference type="InterPro" id="IPR013766">
    <property type="entry name" value="Thioredoxin_domain"/>
</dbReference>
<dbReference type="Gene3D" id="3.40.30.10">
    <property type="entry name" value="Glutaredoxin"/>
    <property type="match status" value="1"/>
</dbReference>
<gene>
    <name evidence="7" type="ordered locus">SCATT_27180</name>
</gene>
<keyword evidence="3" id="KW-0812">Transmembrane</keyword>
<dbReference type="PANTHER" id="PTHR42852">
    <property type="entry name" value="THIOL:DISULFIDE INTERCHANGE PROTEIN DSBE"/>
    <property type="match status" value="1"/>
</dbReference>
<proteinExistence type="predicted"/>
<keyword evidence="3" id="KW-0735">Signal-anchor</keyword>
<dbReference type="CDD" id="cd02966">
    <property type="entry name" value="TlpA_like_family"/>
    <property type="match status" value="1"/>
</dbReference>
<dbReference type="AlphaFoldDB" id="F8K3G7"/>
<dbReference type="EMBL" id="CP003219">
    <property type="protein sequence ID" value="AEW95089.1"/>
    <property type="molecule type" value="Genomic_DNA"/>
</dbReference>
<dbReference type="Pfam" id="PF00578">
    <property type="entry name" value="AhpC-TSA"/>
    <property type="match status" value="1"/>
</dbReference>
<accession>F8K3G7</accession>
<evidence type="ECO:0000256" key="4">
    <source>
        <dbReference type="ARBA" id="ARBA00023157"/>
    </source>
</evidence>
<dbReference type="SUPFAM" id="SSF52833">
    <property type="entry name" value="Thioredoxin-like"/>
    <property type="match status" value="1"/>
</dbReference>
<dbReference type="eggNOG" id="COG0526">
    <property type="taxonomic scope" value="Bacteria"/>
</dbReference>
<dbReference type="PROSITE" id="PS51352">
    <property type="entry name" value="THIOREDOXIN_2"/>
    <property type="match status" value="1"/>
</dbReference>
<dbReference type="PATRIC" id="fig|1003195.11.peg.4223"/>
<protein>
    <submittedName>
        <fullName evidence="7">Redoxin domain protein</fullName>
    </submittedName>
</protein>
<accession>G8X2H3</accession>
<feature type="domain" description="Thioredoxin" evidence="6">
    <location>
        <begin position="45"/>
        <end position="191"/>
    </location>
</feature>
<dbReference type="InterPro" id="IPR017937">
    <property type="entry name" value="Thioredoxin_CS"/>
</dbReference>
<dbReference type="GO" id="GO:0030313">
    <property type="term" value="C:cell envelope"/>
    <property type="evidence" value="ECO:0007669"/>
    <property type="project" value="UniProtKB-SubCell"/>
</dbReference>
<dbReference type="STRING" id="1003195.SCATT_27180"/>